<dbReference type="KEGG" id="sti:Sthe_1565"/>
<proteinExistence type="predicted"/>
<feature type="domain" description="Roadblock/LAMTOR2" evidence="1">
    <location>
        <begin position="5"/>
        <end position="94"/>
    </location>
</feature>
<dbReference type="AlphaFoldDB" id="D1C433"/>
<dbReference type="RefSeq" id="WP_012872047.1">
    <property type="nucleotide sequence ID" value="NC_013523.1"/>
</dbReference>
<dbReference type="InterPro" id="IPR004942">
    <property type="entry name" value="Roadblock/LAMTOR2_dom"/>
</dbReference>
<reference evidence="3" key="1">
    <citation type="submission" date="2009-11" db="EMBL/GenBank/DDBJ databases">
        <title>The complete chromosome 1 of Sphaerobacter thermophilus DSM 20745.</title>
        <authorList>
            <person name="Lucas S."/>
            <person name="Copeland A."/>
            <person name="Lapidus A."/>
            <person name="Glavina del Rio T."/>
            <person name="Dalin E."/>
            <person name="Tice H."/>
            <person name="Bruce D."/>
            <person name="Goodwin L."/>
            <person name="Pitluck S."/>
            <person name="Kyrpides N."/>
            <person name="Mavromatis K."/>
            <person name="Ivanova N."/>
            <person name="Mikhailova N."/>
            <person name="LaButti K.M."/>
            <person name="Clum A."/>
            <person name="Sun H.I."/>
            <person name="Brettin T."/>
            <person name="Detter J.C."/>
            <person name="Han C."/>
            <person name="Larimer F."/>
            <person name="Land M."/>
            <person name="Hauser L."/>
            <person name="Markowitz V."/>
            <person name="Cheng J.F."/>
            <person name="Hugenholtz P."/>
            <person name="Woyke T."/>
            <person name="Wu D."/>
            <person name="Steenblock K."/>
            <person name="Schneider S."/>
            <person name="Pukall R."/>
            <person name="Goeker M."/>
            <person name="Klenk H.P."/>
            <person name="Eisen J.A."/>
        </authorList>
    </citation>
    <scope>NUCLEOTIDE SEQUENCE [LARGE SCALE GENOMIC DNA]</scope>
    <source>
        <strain evidence="3">ATCC 49802 / DSM 20745 / S 6022</strain>
    </source>
</reference>
<dbReference type="Proteomes" id="UP000002027">
    <property type="component" value="Chromosome 1"/>
</dbReference>
<keyword evidence="3" id="KW-1185">Reference proteome</keyword>
<evidence type="ECO:0000259" key="1">
    <source>
        <dbReference type="SMART" id="SM00960"/>
    </source>
</evidence>
<dbReference type="eggNOG" id="COG2018">
    <property type="taxonomic scope" value="Bacteria"/>
</dbReference>
<dbReference type="OrthoDB" id="162769at2"/>
<dbReference type="SMART" id="SM00960">
    <property type="entry name" value="Robl_LC7"/>
    <property type="match status" value="1"/>
</dbReference>
<dbReference type="EMBL" id="CP001823">
    <property type="protein sequence ID" value="ACZ39000.1"/>
    <property type="molecule type" value="Genomic_DNA"/>
</dbReference>
<evidence type="ECO:0000313" key="2">
    <source>
        <dbReference type="EMBL" id="ACZ39000.1"/>
    </source>
</evidence>
<dbReference type="Gene3D" id="3.30.450.30">
    <property type="entry name" value="Dynein light chain 2a, cytoplasmic"/>
    <property type="match status" value="1"/>
</dbReference>
<dbReference type="HOGENOM" id="CLU_118613_4_2_0"/>
<dbReference type="STRING" id="479434.Sthe_1565"/>
<organism evidence="2 3">
    <name type="scientific">Sphaerobacter thermophilus (strain ATCC 49802 / DSM 20745 / KCCM 41009 / NCIMB 13125 / S 6022)</name>
    <dbReference type="NCBI Taxonomy" id="479434"/>
    <lineage>
        <taxon>Bacteria</taxon>
        <taxon>Pseudomonadati</taxon>
        <taxon>Thermomicrobiota</taxon>
        <taxon>Thermomicrobia</taxon>
        <taxon>Sphaerobacterales</taxon>
        <taxon>Sphaerobacterineae</taxon>
        <taxon>Sphaerobacteraceae</taxon>
        <taxon>Sphaerobacter</taxon>
    </lineage>
</organism>
<dbReference type="SUPFAM" id="SSF103196">
    <property type="entry name" value="Roadblock/LC7 domain"/>
    <property type="match status" value="1"/>
</dbReference>
<dbReference type="InParanoid" id="D1C433"/>
<evidence type="ECO:0000313" key="3">
    <source>
        <dbReference type="Proteomes" id="UP000002027"/>
    </source>
</evidence>
<protein>
    <submittedName>
        <fullName evidence="2">Roadblock/LC7 family protein</fullName>
    </submittedName>
</protein>
<gene>
    <name evidence="2" type="ordered locus">Sthe_1565</name>
</gene>
<reference evidence="2 3" key="2">
    <citation type="journal article" date="2010" name="Stand. Genomic Sci.">
        <title>Complete genome sequence of Desulfohalobium retbaense type strain (HR(100)).</title>
        <authorList>
            <person name="Spring S."/>
            <person name="Nolan M."/>
            <person name="Lapidus A."/>
            <person name="Glavina Del Rio T."/>
            <person name="Copeland A."/>
            <person name="Tice H."/>
            <person name="Cheng J.F."/>
            <person name="Lucas S."/>
            <person name="Land M."/>
            <person name="Chen F."/>
            <person name="Bruce D."/>
            <person name="Goodwin L."/>
            <person name="Pitluck S."/>
            <person name="Ivanova N."/>
            <person name="Mavromatis K."/>
            <person name="Mikhailova N."/>
            <person name="Pati A."/>
            <person name="Chen A."/>
            <person name="Palaniappan K."/>
            <person name="Hauser L."/>
            <person name="Chang Y.J."/>
            <person name="Jeffries C.D."/>
            <person name="Munk C."/>
            <person name="Kiss H."/>
            <person name="Chain P."/>
            <person name="Han C."/>
            <person name="Brettin T."/>
            <person name="Detter J.C."/>
            <person name="Schuler E."/>
            <person name="Goker M."/>
            <person name="Rohde M."/>
            <person name="Bristow J."/>
            <person name="Eisen J.A."/>
            <person name="Markowitz V."/>
            <person name="Hugenholtz P."/>
            <person name="Kyrpides N.C."/>
            <person name="Klenk H.P."/>
        </authorList>
    </citation>
    <scope>NUCLEOTIDE SEQUENCE [LARGE SCALE GENOMIC DNA]</scope>
    <source>
        <strain evidence="3">ATCC 49802 / DSM 20745 / S 6022</strain>
    </source>
</reference>
<sequence length="121" mass="12462">MTGSLGQALQALRDASGLLMVSVVGADGLVVEAAADSGVDAESLSAMAVSGLLMMDALGQELGEGSARQAILEYGESVVILTPLDDDLLLVTVARGDFNLGRMRLIIRRFVDQISSAVAAI</sequence>
<name>D1C433_SPHTD</name>
<dbReference type="Pfam" id="PF03259">
    <property type="entry name" value="Robl_LC7"/>
    <property type="match status" value="1"/>
</dbReference>
<accession>D1C433</accession>